<organism evidence="1 2">
    <name type="scientific">Sulfidibacter corallicola</name>
    <dbReference type="NCBI Taxonomy" id="2818388"/>
    <lineage>
        <taxon>Bacteria</taxon>
        <taxon>Pseudomonadati</taxon>
        <taxon>Acidobacteriota</taxon>
        <taxon>Holophagae</taxon>
        <taxon>Acanthopleuribacterales</taxon>
        <taxon>Acanthopleuribacteraceae</taxon>
        <taxon>Sulfidibacter</taxon>
    </lineage>
</organism>
<accession>A0A8A4TI03</accession>
<keyword evidence="2" id="KW-1185">Reference proteome</keyword>
<reference evidence="1" key="1">
    <citation type="submission" date="2021-03" db="EMBL/GenBank/DDBJ databases">
        <title>Acanthopleuribacteraceae sp. M133.</title>
        <authorList>
            <person name="Wang G."/>
        </authorList>
    </citation>
    <scope>NUCLEOTIDE SEQUENCE</scope>
    <source>
        <strain evidence="1">M133</strain>
    </source>
</reference>
<dbReference type="RefSeq" id="WP_237378114.1">
    <property type="nucleotide sequence ID" value="NZ_CP071793.1"/>
</dbReference>
<protein>
    <submittedName>
        <fullName evidence="1">Uncharacterized protein</fullName>
    </submittedName>
</protein>
<dbReference type="AlphaFoldDB" id="A0A8A4TI03"/>
<evidence type="ECO:0000313" key="1">
    <source>
        <dbReference type="EMBL" id="QTD48461.1"/>
    </source>
</evidence>
<name>A0A8A4TI03_SULCO</name>
<dbReference type="Proteomes" id="UP000663929">
    <property type="component" value="Chromosome"/>
</dbReference>
<gene>
    <name evidence="1" type="ORF">J3U87_23020</name>
</gene>
<evidence type="ECO:0000313" key="2">
    <source>
        <dbReference type="Proteomes" id="UP000663929"/>
    </source>
</evidence>
<dbReference type="EMBL" id="CP071793">
    <property type="protein sequence ID" value="QTD48461.1"/>
    <property type="molecule type" value="Genomic_DNA"/>
</dbReference>
<proteinExistence type="predicted"/>
<sequence length="77" mass="8875">MDTSIRCLWEFSGIFPQGVPFLPGSRPPRRSRENTSRLVAEDGFFIRVNLRDSWADFFAEDEPEAEWTLLKLASNPT</sequence>
<dbReference type="KEGG" id="scor:J3U87_23020"/>